<proteinExistence type="predicted"/>
<dbReference type="WBParaSite" id="JU765_v2.g7343.t1">
    <property type="protein sequence ID" value="JU765_v2.g7343.t1"/>
    <property type="gene ID" value="JU765_v2.g7343"/>
</dbReference>
<organism evidence="1 2">
    <name type="scientific">Panagrolaimus sp. JU765</name>
    <dbReference type="NCBI Taxonomy" id="591449"/>
    <lineage>
        <taxon>Eukaryota</taxon>
        <taxon>Metazoa</taxon>
        <taxon>Ecdysozoa</taxon>
        <taxon>Nematoda</taxon>
        <taxon>Chromadorea</taxon>
        <taxon>Rhabditida</taxon>
        <taxon>Tylenchina</taxon>
        <taxon>Panagrolaimomorpha</taxon>
        <taxon>Panagrolaimoidea</taxon>
        <taxon>Panagrolaimidae</taxon>
        <taxon>Panagrolaimus</taxon>
    </lineage>
</organism>
<evidence type="ECO:0000313" key="2">
    <source>
        <dbReference type="WBParaSite" id="JU765_v2.g7343.t1"/>
    </source>
</evidence>
<protein>
    <submittedName>
        <fullName evidence="2">Uncharacterized protein</fullName>
    </submittedName>
</protein>
<evidence type="ECO:0000313" key="1">
    <source>
        <dbReference type="Proteomes" id="UP000887576"/>
    </source>
</evidence>
<accession>A0AC34RIT0</accession>
<dbReference type="Proteomes" id="UP000887576">
    <property type="component" value="Unplaced"/>
</dbReference>
<sequence>MRVVNTQIGAGVFTNNFLQLIILLYFAVHRLYCFILWLICIIFLYYRVYWLFDQIKSEIYYCMYIHCFLIVIVIRSVSEFNFCSHY</sequence>
<reference evidence="2" key="1">
    <citation type="submission" date="2022-11" db="UniProtKB">
        <authorList>
            <consortium name="WormBaseParasite"/>
        </authorList>
    </citation>
    <scope>IDENTIFICATION</scope>
</reference>
<name>A0AC34RIT0_9BILA</name>